<proteinExistence type="predicted"/>
<comment type="caution">
    <text evidence="1">The sequence shown here is derived from an EMBL/GenBank/DDBJ whole genome shotgun (WGS) entry which is preliminary data.</text>
</comment>
<sequence length="103" mass="12222">MIIDDDDYDKTLQIIFIYGFLQMWFPKKRYSDPEDLPEFHEEICHNMLEYDDEQSLEQDEMSETECDRDCNGVTRQRKSAADSVSPFTISRSLQYSAEFTNSQ</sequence>
<protein>
    <submittedName>
        <fullName evidence="1">Uncharacterized protein</fullName>
    </submittedName>
</protein>
<name>A0AAV4WQQ1_9ARAC</name>
<reference evidence="1 2" key="1">
    <citation type="submission" date="2021-06" db="EMBL/GenBank/DDBJ databases">
        <title>Caerostris darwini draft genome.</title>
        <authorList>
            <person name="Kono N."/>
            <person name="Arakawa K."/>
        </authorList>
    </citation>
    <scope>NUCLEOTIDE SEQUENCE [LARGE SCALE GENOMIC DNA]</scope>
</reference>
<dbReference type="AlphaFoldDB" id="A0AAV4WQQ1"/>
<keyword evidence="2" id="KW-1185">Reference proteome</keyword>
<accession>A0AAV4WQQ1</accession>
<dbReference type="Proteomes" id="UP001054837">
    <property type="component" value="Unassembled WGS sequence"/>
</dbReference>
<evidence type="ECO:0000313" key="2">
    <source>
        <dbReference type="Proteomes" id="UP001054837"/>
    </source>
</evidence>
<gene>
    <name evidence="1" type="ORF">CDAR_466311</name>
</gene>
<organism evidence="1 2">
    <name type="scientific">Caerostris darwini</name>
    <dbReference type="NCBI Taxonomy" id="1538125"/>
    <lineage>
        <taxon>Eukaryota</taxon>
        <taxon>Metazoa</taxon>
        <taxon>Ecdysozoa</taxon>
        <taxon>Arthropoda</taxon>
        <taxon>Chelicerata</taxon>
        <taxon>Arachnida</taxon>
        <taxon>Araneae</taxon>
        <taxon>Araneomorphae</taxon>
        <taxon>Entelegynae</taxon>
        <taxon>Araneoidea</taxon>
        <taxon>Araneidae</taxon>
        <taxon>Caerostris</taxon>
    </lineage>
</organism>
<dbReference type="EMBL" id="BPLQ01014945">
    <property type="protein sequence ID" value="GIY84658.1"/>
    <property type="molecule type" value="Genomic_DNA"/>
</dbReference>
<evidence type="ECO:0000313" key="1">
    <source>
        <dbReference type="EMBL" id="GIY84658.1"/>
    </source>
</evidence>